<dbReference type="Gene3D" id="1.20.5.420">
    <property type="entry name" value="Immunoglobulin FC, subunit C"/>
    <property type="match status" value="1"/>
</dbReference>
<dbReference type="EMBL" id="RKLU01000003">
    <property type="protein sequence ID" value="TQQ81014.1"/>
    <property type="molecule type" value="Genomic_DNA"/>
</dbReference>
<comment type="function">
    <text evidence="8">Part of ribonuclease P, a protein complex that generates mature tRNA molecules by cleaving their 5'-ends.</text>
</comment>
<dbReference type="GO" id="GO:0030677">
    <property type="term" value="C:ribonuclease P complex"/>
    <property type="evidence" value="ECO:0007669"/>
    <property type="project" value="UniProtKB-UniRule"/>
</dbReference>
<evidence type="ECO:0000256" key="5">
    <source>
        <dbReference type="ARBA" id="ARBA00022759"/>
    </source>
</evidence>
<keyword evidence="6 8" id="KW-0378">Hydrolase</keyword>
<dbReference type="Pfam" id="PF04032">
    <property type="entry name" value="Rpr2"/>
    <property type="match status" value="1"/>
</dbReference>
<sequence length="98" mass="11164">MGIAAERIDRLFALAKAAAADGEFDRSREYVRLARRIAERNRCGLPRKFKRFTCPRCDVALRPGVNVRVRVRDGRVVMRCDCGATKRYPYAEEAAESD</sequence>
<comment type="similarity">
    <text evidence="8">Belongs to the eukaryotic/archaeal RNase P protein component 4 family.</text>
</comment>
<name>A0A8J8PCG5_9EURY</name>
<gene>
    <name evidence="8" type="primary">rnp4</name>
    <name evidence="9" type="ORF">EGH24_07630</name>
</gene>
<evidence type="ECO:0000256" key="2">
    <source>
        <dbReference type="ARBA" id="ARBA00022694"/>
    </source>
</evidence>
<keyword evidence="2 8" id="KW-0819">tRNA processing</keyword>
<dbReference type="HAMAP" id="MF_00757">
    <property type="entry name" value="RNase_P_4"/>
    <property type="match status" value="1"/>
</dbReference>
<dbReference type="InterPro" id="IPR016432">
    <property type="entry name" value="RNP4"/>
</dbReference>
<keyword evidence="10" id="KW-1185">Reference proteome</keyword>
<evidence type="ECO:0000256" key="3">
    <source>
        <dbReference type="ARBA" id="ARBA00022722"/>
    </source>
</evidence>
<protein>
    <recommendedName>
        <fullName evidence="8">Ribonuclease P protein component 4</fullName>
        <shortName evidence="8">RNase P component 4</shortName>
        <ecNumber evidence="8">3.1.26.5</ecNumber>
    </recommendedName>
    <alternativeName>
        <fullName evidence="8">Rpp21</fullName>
    </alternativeName>
</protein>
<keyword evidence="4 8" id="KW-0479">Metal-binding</keyword>
<evidence type="ECO:0000256" key="7">
    <source>
        <dbReference type="ARBA" id="ARBA00022833"/>
    </source>
</evidence>
<dbReference type="PIRSF" id="PIRSF004878">
    <property type="entry name" value="RNase_P_4"/>
    <property type="match status" value="1"/>
</dbReference>
<accession>A0A8J8PCG5</accession>
<feature type="binding site" evidence="8">
    <location>
        <position position="54"/>
    </location>
    <ligand>
        <name>Zn(2+)</name>
        <dbReference type="ChEBI" id="CHEBI:29105"/>
    </ligand>
</feature>
<evidence type="ECO:0000313" key="10">
    <source>
        <dbReference type="Proteomes" id="UP000705823"/>
    </source>
</evidence>
<comment type="cofactor">
    <cofactor evidence="8">
        <name>Zn(2+)</name>
        <dbReference type="ChEBI" id="CHEBI:29105"/>
    </cofactor>
    <text evidence="8">Binds 1 zinc ion per subunit.</text>
</comment>
<reference evidence="9" key="1">
    <citation type="submission" date="2019-02" db="EMBL/GenBank/DDBJ databases">
        <title>Halonotius sp. a new haloarchaeum isolated from saline soil.</title>
        <authorList>
            <person name="Duran-Viseras A."/>
            <person name="Sanchez-Porro C."/>
            <person name="Ventosa A."/>
        </authorList>
    </citation>
    <scope>NUCLEOTIDE SEQUENCE</scope>
    <source>
        <strain evidence="9">F15B</strain>
    </source>
</reference>
<dbReference type="GO" id="GO:0001682">
    <property type="term" value="P:tRNA 5'-leader removal"/>
    <property type="evidence" value="ECO:0007669"/>
    <property type="project" value="UniProtKB-UniRule"/>
</dbReference>
<evidence type="ECO:0000256" key="1">
    <source>
        <dbReference type="ARBA" id="ARBA00022490"/>
    </source>
</evidence>
<dbReference type="GO" id="GO:0008270">
    <property type="term" value="F:zinc ion binding"/>
    <property type="evidence" value="ECO:0007669"/>
    <property type="project" value="UniProtKB-UniRule"/>
</dbReference>
<dbReference type="InterPro" id="IPR007175">
    <property type="entry name" value="Rpr2/Snm1/Rpp21"/>
</dbReference>
<dbReference type="GO" id="GO:0004526">
    <property type="term" value="F:ribonuclease P activity"/>
    <property type="evidence" value="ECO:0007669"/>
    <property type="project" value="UniProtKB-UniRule"/>
</dbReference>
<dbReference type="Gene3D" id="6.20.50.20">
    <property type="match status" value="1"/>
</dbReference>
<comment type="subcellular location">
    <subcellularLocation>
        <location evidence="8">Cytoplasm</location>
    </subcellularLocation>
</comment>
<dbReference type="PANTHER" id="PTHR14742:SF0">
    <property type="entry name" value="RIBONUCLEASE P PROTEIN SUBUNIT P21"/>
    <property type="match status" value="1"/>
</dbReference>
<keyword evidence="7 8" id="KW-0862">Zinc</keyword>
<evidence type="ECO:0000313" key="9">
    <source>
        <dbReference type="EMBL" id="TQQ81014.1"/>
    </source>
</evidence>
<comment type="caution">
    <text evidence="9">The sequence shown here is derived from an EMBL/GenBank/DDBJ whole genome shotgun (WGS) entry which is preliminary data.</text>
</comment>
<dbReference type="PANTHER" id="PTHR14742">
    <property type="entry name" value="RIBONUCLEASE P SUBUNIT P21"/>
    <property type="match status" value="1"/>
</dbReference>
<feature type="binding site" evidence="8">
    <location>
        <position position="82"/>
    </location>
    <ligand>
        <name>Zn(2+)</name>
        <dbReference type="ChEBI" id="CHEBI:29105"/>
    </ligand>
</feature>
<dbReference type="Proteomes" id="UP000705823">
    <property type="component" value="Unassembled WGS sequence"/>
</dbReference>
<feature type="binding site" evidence="8">
    <location>
        <position position="57"/>
    </location>
    <ligand>
        <name>Zn(2+)</name>
        <dbReference type="ChEBI" id="CHEBI:29105"/>
    </ligand>
</feature>
<dbReference type="RefSeq" id="WP_142979576.1">
    <property type="nucleotide sequence ID" value="NZ_RKLU01000003.1"/>
</dbReference>
<evidence type="ECO:0000256" key="6">
    <source>
        <dbReference type="ARBA" id="ARBA00022801"/>
    </source>
</evidence>
<evidence type="ECO:0000256" key="8">
    <source>
        <dbReference type="HAMAP-Rule" id="MF_00757"/>
    </source>
</evidence>
<organism evidence="9 10">
    <name type="scientific">Halonotius terrestris</name>
    <dbReference type="NCBI Taxonomy" id="2487750"/>
    <lineage>
        <taxon>Archaea</taxon>
        <taxon>Methanobacteriati</taxon>
        <taxon>Methanobacteriota</taxon>
        <taxon>Stenosarchaea group</taxon>
        <taxon>Halobacteria</taxon>
        <taxon>Halobacteriales</taxon>
        <taxon>Haloferacaceae</taxon>
        <taxon>Halonotius</taxon>
    </lineage>
</organism>
<keyword evidence="1 8" id="KW-0963">Cytoplasm</keyword>
<comment type="subunit">
    <text evidence="8">Consists of a catalytic RNA component and at least 4-5 protein subunits.</text>
</comment>
<dbReference type="EC" id="3.1.26.5" evidence="8"/>
<feature type="binding site" evidence="8">
    <location>
        <position position="80"/>
    </location>
    <ligand>
        <name>Zn(2+)</name>
        <dbReference type="ChEBI" id="CHEBI:29105"/>
    </ligand>
</feature>
<dbReference type="AlphaFoldDB" id="A0A8J8PCG5"/>
<keyword evidence="5 8" id="KW-0255">Endonuclease</keyword>
<comment type="catalytic activity">
    <reaction evidence="8">
        <text>Endonucleolytic cleavage of RNA, removing 5'-extranucleotides from tRNA precursor.</text>
        <dbReference type="EC" id="3.1.26.5"/>
    </reaction>
</comment>
<dbReference type="GO" id="GO:0005737">
    <property type="term" value="C:cytoplasm"/>
    <property type="evidence" value="ECO:0007669"/>
    <property type="project" value="UniProtKB-SubCell"/>
</dbReference>
<evidence type="ECO:0000256" key="4">
    <source>
        <dbReference type="ARBA" id="ARBA00022723"/>
    </source>
</evidence>
<keyword evidence="3 8" id="KW-0540">Nuclease</keyword>
<proteinExistence type="inferred from homology"/>
<dbReference type="OrthoDB" id="10058at2157"/>